<name>A0A9P9IND3_9PLEO</name>
<reference evidence="1" key="1">
    <citation type="journal article" date="2021" name="Nat. Commun.">
        <title>Genetic determinants of endophytism in the Arabidopsis root mycobiome.</title>
        <authorList>
            <person name="Mesny F."/>
            <person name="Miyauchi S."/>
            <person name="Thiergart T."/>
            <person name="Pickel B."/>
            <person name="Atanasova L."/>
            <person name="Karlsson M."/>
            <person name="Huettel B."/>
            <person name="Barry K.W."/>
            <person name="Haridas S."/>
            <person name="Chen C."/>
            <person name="Bauer D."/>
            <person name="Andreopoulos W."/>
            <person name="Pangilinan J."/>
            <person name="LaButti K."/>
            <person name="Riley R."/>
            <person name="Lipzen A."/>
            <person name="Clum A."/>
            <person name="Drula E."/>
            <person name="Henrissat B."/>
            <person name="Kohler A."/>
            <person name="Grigoriev I.V."/>
            <person name="Martin F.M."/>
            <person name="Hacquard S."/>
        </authorList>
    </citation>
    <scope>NUCLEOTIDE SEQUENCE</scope>
    <source>
        <strain evidence="1">MPI-CAGE-CH-0243</strain>
    </source>
</reference>
<dbReference type="AlphaFoldDB" id="A0A9P9IND3"/>
<accession>A0A9P9IND3</accession>
<dbReference type="Proteomes" id="UP000700596">
    <property type="component" value="Unassembled WGS sequence"/>
</dbReference>
<dbReference type="InterPro" id="IPR027417">
    <property type="entry name" value="P-loop_NTPase"/>
</dbReference>
<evidence type="ECO:0000313" key="2">
    <source>
        <dbReference type="Proteomes" id="UP000700596"/>
    </source>
</evidence>
<evidence type="ECO:0000313" key="1">
    <source>
        <dbReference type="EMBL" id="KAH7126962.1"/>
    </source>
</evidence>
<organism evidence="1 2">
    <name type="scientific">Dendryphion nanum</name>
    <dbReference type="NCBI Taxonomy" id="256645"/>
    <lineage>
        <taxon>Eukaryota</taxon>
        <taxon>Fungi</taxon>
        <taxon>Dikarya</taxon>
        <taxon>Ascomycota</taxon>
        <taxon>Pezizomycotina</taxon>
        <taxon>Dothideomycetes</taxon>
        <taxon>Pleosporomycetidae</taxon>
        <taxon>Pleosporales</taxon>
        <taxon>Torulaceae</taxon>
        <taxon>Dendryphion</taxon>
    </lineage>
</organism>
<proteinExistence type="predicted"/>
<keyword evidence="2" id="KW-1185">Reference proteome</keyword>
<dbReference type="EMBL" id="JAGMWT010000006">
    <property type="protein sequence ID" value="KAH7126962.1"/>
    <property type="molecule type" value="Genomic_DNA"/>
</dbReference>
<sequence length="121" mass="13946">MPKNVRILIDGFPRQVTRWNVLKESIKDLWQPSKSSFAIILNVDRQMANQRFVDRGRQGDVFEKRFNQYMGTIGEIVGAMKRDGMTVMELSTGDGLNAHDTVHELERLPPWMENIGEGKKK</sequence>
<comment type="caution">
    <text evidence="1">The sequence shown here is derived from an EMBL/GenBank/DDBJ whole genome shotgun (WGS) entry which is preliminary data.</text>
</comment>
<gene>
    <name evidence="1" type="ORF">B0J11DRAFT_614297</name>
</gene>
<protein>
    <submittedName>
        <fullName evidence="1">Uncharacterized protein</fullName>
    </submittedName>
</protein>
<dbReference type="OrthoDB" id="442176at2759"/>
<dbReference type="Gene3D" id="3.40.50.300">
    <property type="entry name" value="P-loop containing nucleotide triphosphate hydrolases"/>
    <property type="match status" value="1"/>
</dbReference>